<sequence>MIRFHYSTTYTFMALTLTLLTSKADCDKVLDDLSDLKGELEYKQISLTRSRDNASDRASDIEATLASATAEVDSLTAIIAVLPEGSTKTEMETRKVKAEYKLFTAEQRKLQYGTTAVILYESQLDEIEQRLSVIDGSMSSITTHKATLPA</sequence>
<dbReference type="RefSeq" id="WP_313985480.1">
    <property type="nucleotide sequence ID" value="NZ_JASJOS010000014.1"/>
</dbReference>
<gene>
    <name evidence="1" type="ORF">QNI16_27770</name>
</gene>
<accession>A0AAE3QRW3</accession>
<evidence type="ECO:0000313" key="2">
    <source>
        <dbReference type="Proteomes" id="UP001241110"/>
    </source>
</evidence>
<comment type="caution">
    <text evidence="1">The sequence shown here is derived from an EMBL/GenBank/DDBJ whole genome shotgun (WGS) entry which is preliminary data.</text>
</comment>
<proteinExistence type="predicted"/>
<dbReference type="AlphaFoldDB" id="A0AAE3QRW3"/>
<name>A0AAE3QRW3_9BACT</name>
<dbReference type="Proteomes" id="UP001241110">
    <property type="component" value="Unassembled WGS sequence"/>
</dbReference>
<dbReference type="EMBL" id="JASJOS010000014">
    <property type="protein sequence ID" value="MDJ1484327.1"/>
    <property type="molecule type" value="Genomic_DNA"/>
</dbReference>
<protein>
    <submittedName>
        <fullName evidence="1">Uncharacterized protein</fullName>
    </submittedName>
</protein>
<evidence type="ECO:0000313" key="1">
    <source>
        <dbReference type="EMBL" id="MDJ1484327.1"/>
    </source>
</evidence>
<organism evidence="1 2">
    <name type="scientific">Xanthocytophaga flava</name>
    <dbReference type="NCBI Taxonomy" id="3048013"/>
    <lineage>
        <taxon>Bacteria</taxon>
        <taxon>Pseudomonadati</taxon>
        <taxon>Bacteroidota</taxon>
        <taxon>Cytophagia</taxon>
        <taxon>Cytophagales</taxon>
        <taxon>Rhodocytophagaceae</taxon>
        <taxon>Xanthocytophaga</taxon>
    </lineage>
</organism>
<reference evidence="1" key="1">
    <citation type="submission" date="2023-05" db="EMBL/GenBank/DDBJ databases">
        <authorList>
            <person name="Zhang X."/>
        </authorList>
    </citation>
    <scope>NUCLEOTIDE SEQUENCE</scope>
    <source>
        <strain evidence="1">YF14B1</strain>
    </source>
</reference>